<dbReference type="SFLD" id="SFLDS00029">
    <property type="entry name" value="Radical_SAM"/>
    <property type="match status" value="1"/>
</dbReference>
<dbReference type="InterPro" id="IPR047602">
    <property type="entry name" value="SPASM_CteB-like"/>
</dbReference>
<dbReference type="SFLD" id="SFLDG01384">
    <property type="entry name" value="thioether_bond_formation_requi"/>
    <property type="match status" value="1"/>
</dbReference>
<sequence>MLNSQKIHKFHLNNKYIVLDINSGAVHLVDEVAYDVLDYYENKDLKEIISELSKKYSKNEIIEAHSEITKIKEDGLLFSENINMNNFNYNNENIVKALCLHVAHDCNLRCKYCFASQGDFKGERLLMPLEVGKKALEFIVNSSGNRKNLEVDFFGGEPLMNFEVVKDLVAYGRELEKNHNKRFRFTITTNGVLLDEDKMEFINENMDNIVLSLDGRKEVNDNMRTTVDGKGSYDIIVPKFIEMADKRGDKDYFVRGTFTSNNLDFTRDALEFYNLGFKKISIEPVVTDPKEEYAIKEEHLDTILNEYEEFSKEYIKIKKMDKDFTFFHFMIDLNQGPCLIKRATGCGAGSEYMAVTPEGDLYPCHQFVGNDDFKLGDVFNGVINSDIREKFKQSNVFSKEECKTCWARFYCSGGCHANAYNTNKDITKPYKIGCEMEKKRIECAISILANLEE</sequence>
<keyword evidence="2" id="KW-0004">4Fe-4S</keyword>
<protein>
    <submittedName>
        <fullName evidence="8">Thioether cross-link-forming SCIFF peptide maturase</fullName>
    </submittedName>
</protein>
<dbReference type="PROSITE" id="PS51918">
    <property type="entry name" value="RADICAL_SAM"/>
    <property type="match status" value="1"/>
</dbReference>
<keyword evidence="5" id="KW-0408">Iron</keyword>
<dbReference type="NCBIfam" id="TIGR04085">
    <property type="entry name" value="rSAM_more_4Fe4S"/>
    <property type="match status" value="1"/>
</dbReference>
<dbReference type="Gene3D" id="3.20.20.70">
    <property type="entry name" value="Aldolase class I"/>
    <property type="match status" value="1"/>
</dbReference>
<feature type="domain" description="Radical SAM core" evidence="7">
    <location>
        <begin position="92"/>
        <end position="313"/>
    </location>
</feature>
<dbReference type="OrthoDB" id="9808591at2"/>
<keyword evidence="4" id="KW-0479">Metal-binding</keyword>
<gene>
    <name evidence="8" type="primary">scfB</name>
    <name evidence="8" type="ORF">FYJ27_10550</name>
</gene>
<evidence type="ECO:0000259" key="7">
    <source>
        <dbReference type="PROSITE" id="PS51918"/>
    </source>
</evidence>
<dbReference type="InterPro" id="IPR024025">
    <property type="entry name" value="SCIFF_rSAM_maturase"/>
</dbReference>
<evidence type="ECO:0000256" key="1">
    <source>
        <dbReference type="ARBA" id="ARBA00001966"/>
    </source>
</evidence>
<dbReference type="Proteomes" id="UP000462760">
    <property type="component" value="Unassembled WGS sequence"/>
</dbReference>
<dbReference type="GO" id="GO:0016491">
    <property type="term" value="F:oxidoreductase activity"/>
    <property type="evidence" value="ECO:0007669"/>
    <property type="project" value="InterPro"/>
</dbReference>
<dbReference type="GO" id="GO:0051539">
    <property type="term" value="F:4 iron, 4 sulfur cluster binding"/>
    <property type="evidence" value="ECO:0007669"/>
    <property type="project" value="UniProtKB-KW"/>
</dbReference>
<dbReference type="CDD" id="cd01335">
    <property type="entry name" value="Radical_SAM"/>
    <property type="match status" value="1"/>
</dbReference>
<evidence type="ECO:0000256" key="6">
    <source>
        <dbReference type="ARBA" id="ARBA00023014"/>
    </source>
</evidence>
<dbReference type="InterPro" id="IPR023867">
    <property type="entry name" value="Sulphatase_maturase_rSAM"/>
</dbReference>
<dbReference type="AlphaFoldDB" id="A0A844FJS1"/>
<dbReference type="EMBL" id="VULR01000017">
    <property type="protein sequence ID" value="MSS44146.1"/>
    <property type="molecule type" value="Genomic_DNA"/>
</dbReference>
<organism evidence="8 9">
    <name type="scientific">Anaerosalibacter bizertensis</name>
    <dbReference type="NCBI Taxonomy" id="932217"/>
    <lineage>
        <taxon>Bacteria</taxon>
        <taxon>Bacillati</taxon>
        <taxon>Bacillota</taxon>
        <taxon>Tissierellia</taxon>
        <taxon>Tissierellales</taxon>
        <taxon>Sporanaerobacteraceae</taxon>
        <taxon>Anaerosalibacter</taxon>
    </lineage>
</organism>
<dbReference type="GO" id="GO:0046872">
    <property type="term" value="F:metal ion binding"/>
    <property type="evidence" value="ECO:0007669"/>
    <property type="project" value="UniProtKB-KW"/>
</dbReference>
<evidence type="ECO:0000256" key="3">
    <source>
        <dbReference type="ARBA" id="ARBA00022691"/>
    </source>
</evidence>
<evidence type="ECO:0000256" key="4">
    <source>
        <dbReference type="ARBA" id="ARBA00022723"/>
    </source>
</evidence>
<accession>A0A844FJS1</accession>
<dbReference type="SUPFAM" id="SSF102114">
    <property type="entry name" value="Radical SAM enzymes"/>
    <property type="match status" value="1"/>
</dbReference>
<dbReference type="SMR" id="A0A844FJS1"/>
<reference evidence="8 9" key="1">
    <citation type="submission" date="2019-08" db="EMBL/GenBank/DDBJ databases">
        <title>In-depth cultivation of the pig gut microbiome towards novel bacterial diversity and tailored functional studies.</title>
        <authorList>
            <person name="Wylensek D."/>
            <person name="Hitch T.C.A."/>
            <person name="Clavel T."/>
        </authorList>
    </citation>
    <scope>NUCLEOTIDE SEQUENCE [LARGE SCALE GENOMIC DNA]</scope>
    <source>
        <strain evidence="8 9">Med78-601-WT-4W-RMD-3</strain>
    </source>
</reference>
<dbReference type="NCBIfam" id="TIGR03974">
    <property type="entry name" value="rSAM_six_Cys"/>
    <property type="match status" value="1"/>
</dbReference>
<keyword evidence="3" id="KW-0949">S-adenosyl-L-methionine</keyword>
<dbReference type="PANTHER" id="PTHR43273">
    <property type="entry name" value="ANAEROBIC SULFATASE-MATURATING ENZYME HOMOLOG ASLB-RELATED"/>
    <property type="match status" value="1"/>
</dbReference>
<dbReference type="SFLD" id="SFLDG01067">
    <property type="entry name" value="SPASM/twitch_domain_containing"/>
    <property type="match status" value="1"/>
</dbReference>
<dbReference type="InterPro" id="IPR007197">
    <property type="entry name" value="rSAM"/>
</dbReference>
<evidence type="ECO:0000256" key="2">
    <source>
        <dbReference type="ARBA" id="ARBA00022485"/>
    </source>
</evidence>
<dbReference type="SFLD" id="SFLDG01386">
    <property type="entry name" value="main_SPASM_domain-containing"/>
    <property type="match status" value="1"/>
</dbReference>
<dbReference type="Pfam" id="PF04055">
    <property type="entry name" value="Radical_SAM"/>
    <property type="match status" value="1"/>
</dbReference>
<evidence type="ECO:0000256" key="5">
    <source>
        <dbReference type="ARBA" id="ARBA00023004"/>
    </source>
</evidence>
<evidence type="ECO:0000313" key="8">
    <source>
        <dbReference type="EMBL" id="MSS44146.1"/>
    </source>
</evidence>
<evidence type="ECO:0000313" key="9">
    <source>
        <dbReference type="Proteomes" id="UP000462760"/>
    </source>
</evidence>
<dbReference type="PROSITE" id="PS01305">
    <property type="entry name" value="MOAA_NIFB_PQQE"/>
    <property type="match status" value="1"/>
</dbReference>
<dbReference type="CDD" id="cd21124">
    <property type="entry name" value="SPASM_CteB-like"/>
    <property type="match status" value="1"/>
</dbReference>
<dbReference type="PANTHER" id="PTHR43273:SF8">
    <property type="entry name" value="RADICAL SAM DOMAIN PROTEIN"/>
    <property type="match status" value="1"/>
</dbReference>
<comment type="caution">
    <text evidence="8">The sequence shown here is derived from an EMBL/GenBank/DDBJ whole genome shotgun (WGS) entry which is preliminary data.</text>
</comment>
<dbReference type="Pfam" id="PF13186">
    <property type="entry name" value="SPASM"/>
    <property type="match status" value="1"/>
</dbReference>
<dbReference type="InterPro" id="IPR000385">
    <property type="entry name" value="MoaA_NifB_PqqE_Fe-S-bd_CS"/>
</dbReference>
<dbReference type="InterPro" id="IPR023885">
    <property type="entry name" value="4Fe4S-binding_SPASM_dom"/>
</dbReference>
<dbReference type="RefSeq" id="WP_154484821.1">
    <property type="nucleotide sequence ID" value="NZ_VULR01000017.1"/>
</dbReference>
<dbReference type="InterPro" id="IPR058240">
    <property type="entry name" value="rSAM_sf"/>
</dbReference>
<keyword evidence="6" id="KW-0411">Iron-sulfur</keyword>
<name>A0A844FJS1_9FIRM</name>
<dbReference type="InterPro" id="IPR013785">
    <property type="entry name" value="Aldolase_TIM"/>
</dbReference>
<proteinExistence type="predicted"/>
<comment type="cofactor">
    <cofactor evidence="1">
        <name>[4Fe-4S] cluster</name>
        <dbReference type="ChEBI" id="CHEBI:49883"/>
    </cofactor>
</comment>